<dbReference type="InterPro" id="IPR029058">
    <property type="entry name" value="AB_hydrolase_fold"/>
</dbReference>
<dbReference type="EMBL" id="NHYD01002086">
    <property type="protein sequence ID" value="PPQ88424.1"/>
    <property type="molecule type" value="Genomic_DNA"/>
</dbReference>
<feature type="region of interest" description="Disordered" evidence="10">
    <location>
        <begin position="224"/>
        <end position="247"/>
    </location>
</feature>
<dbReference type="OrthoDB" id="2418081at2759"/>
<feature type="domain" description="Phospholipase/carboxylesterase/thioesterase" evidence="11">
    <location>
        <begin position="21"/>
        <end position="203"/>
    </location>
</feature>
<dbReference type="PANTHER" id="PTHR10655:SF17">
    <property type="entry name" value="LYSOPHOSPHOLIPASE-LIKE PROTEIN 1"/>
    <property type="match status" value="1"/>
</dbReference>
<sequence length="284" mass="31383">MATASTEPTESSDNTLPECLVFPARKEHTATVIISHGLGDSAKNFAYFLNDLKDHPDLGHVKFILPSAPIMSVTGMRGRSIPSWFNIYSFNYVNRSEDEVGLFRSVGWLKQLITNEETQHSIPSNRIVIGGLSQGGAISILTTLTIEKPLAGLFALSTYIPLRQKFPEASIIHPIIYPCPTSNYGRNIPILWCHGTGDQQVICKDWKQLAKTLAGQLSIPFVTSDHPQEFPTEDRGTNSKDSDGASQDKARLHFRSYEGMGHCTEESELLEVAGWIARRIPGEA</sequence>
<comment type="similarity">
    <text evidence="1">Belongs to the AB hydrolase superfamily. AB hydrolase 2 family.</text>
</comment>
<evidence type="ECO:0000256" key="3">
    <source>
        <dbReference type="ARBA" id="ARBA00014923"/>
    </source>
</evidence>
<comment type="catalytic activity">
    <reaction evidence="9">
        <text>S-hexadecanoyl-L-cysteinyl-[protein] + H2O = L-cysteinyl-[protein] + hexadecanoate + H(+)</text>
        <dbReference type="Rhea" id="RHEA:19233"/>
        <dbReference type="Rhea" id="RHEA-COMP:10131"/>
        <dbReference type="Rhea" id="RHEA-COMP:11032"/>
        <dbReference type="ChEBI" id="CHEBI:7896"/>
        <dbReference type="ChEBI" id="CHEBI:15377"/>
        <dbReference type="ChEBI" id="CHEBI:15378"/>
        <dbReference type="ChEBI" id="CHEBI:29950"/>
        <dbReference type="ChEBI" id="CHEBI:74151"/>
        <dbReference type="EC" id="3.1.2.22"/>
    </reaction>
</comment>
<name>A0A409XCI5_PSICY</name>
<keyword evidence="6" id="KW-0276">Fatty acid metabolism</keyword>
<evidence type="ECO:0000259" key="11">
    <source>
        <dbReference type="Pfam" id="PF02230"/>
    </source>
</evidence>
<dbReference type="GO" id="GO:0005737">
    <property type="term" value="C:cytoplasm"/>
    <property type="evidence" value="ECO:0007669"/>
    <property type="project" value="TreeGrafter"/>
</dbReference>
<evidence type="ECO:0000256" key="6">
    <source>
        <dbReference type="ARBA" id="ARBA00022832"/>
    </source>
</evidence>
<reference evidence="12 13" key="1">
    <citation type="journal article" date="2018" name="Evol. Lett.">
        <title>Horizontal gene cluster transfer increased hallucinogenic mushroom diversity.</title>
        <authorList>
            <person name="Reynolds H.T."/>
            <person name="Vijayakumar V."/>
            <person name="Gluck-Thaler E."/>
            <person name="Korotkin H.B."/>
            <person name="Matheny P.B."/>
            <person name="Slot J.C."/>
        </authorList>
    </citation>
    <scope>NUCLEOTIDE SEQUENCE [LARGE SCALE GENOMIC DNA]</scope>
    <source>
        <strain evidence="12 13">2631</strain>
    </source>
</reference>
<comment type="caution">
    <text evidence="12">The sequence shown here is derived from an EMBL/GenBank/DDBJ whole genome shotgun (WGS) entry which is preliminary data.</text>
</comment>
<dbReference type="GO" id="GO:0052689">
    <property type="term" value="F:carboxylic ester hydrolase activity"/>
    <property type="evidence" value="ECO:0007669"/>
    <property type="project" value="UniProtKB-KW"/>
</dbReference>
<evidence type="ECO:0000256" key="5">
    <source>
        <dbReference type="ARBA" id="ARBA00022801"/>
    </source>
</evidence>
<dbReference type="InterPro" id="IPR003140">
    <property type="entry name" value="PLipase/COase/thioEstase"/>
</dbReference>
<evidence type="ECO:0000256" key="10">
    <source>
        <dbReference type="SAM" id="MobiDB-lite"/>
    </source>
</evidence>
<dbReference type="Gene3D" id="3.40.50.1820">
    <property type="entry name" value="alpha/beta hydrolase"/>
    <property type="match status" value="1"/>
</dbReference>
<dbReference type="AlphaFoldDB" id="A0A409XCI5"/>
<keyword evidence="13" id="KW-1185">Reference proteome</keyword>
<evidence type="ECO:0000256" key="9">
    <source>
        <dbReference type="ARBA" id="ARBA00047337"/>
    </source>
</evidence>
<proteinExistence type="inferred from homology"/>
<dbReference type="InterPro" id="IPR050565">
    <property type="entry name" value="LYPA1-2/EST-like"/>
</dbReference>
<dbReference type="GO" id="GO:0006631">
    <property type="term" value="P:fatty acid metabolic process"/>
    <property type="evidence" value="ECO:0007669"/>
    <property type="project" value="UniProtKB-KW"/>
</dbReference>
<evidence type="ECO:0000256" key="2">
    <source>
        <dbReference type="ARBA" id="ARBA00012423"/>
    </source>
</evidence>
<keyword evidence="6" id="KW-0443">Lipid metabolism</keyword>
<keyword evidence="4" id="KW-0719">Serine esterase</keyword>
<comment type="function">
    <text evidence="7">Hydrolyzes fatty acids from S-acylated cysteine residues in proteins with a strong preference for palmitoylated G-alpha proteins over other acyl substrates. Mediates the deacylation of G-alpha proteins such as GPA1 in vivo, but has weak or no activity toward palmitoylated Ras proteins. Has weak lysophospholipase activity in vitro; however such activity may not exist in vivo.</text>
</comment>
<dbReference type="InParanoid" id="A0A409XCI5"/>
<dbReference type="SUPFAM" id="SSF53474">
    <property type="entry name" value="alpha/beta-Hydrolases"/>
    <property type="match status" value="1"/>
</dbReference>
<evidence type="ECO:0000313" key="12">
    <source>
        <dbReference type="EMBL" id="PPQ88424.1"/>
    </source>
</evidence>
<dbReference type="GO" id="GO:0008474">
    <property type="term" value="F:palmitoyl-(protein) hydrolase activity"/>
    <property type="evidence" value="ECO:0007669"/>
    <property type="project" value="UniProtKB-EC"/>
</dbReference>
<dbReference type="Proteomes" id="UP000283269">
    <property type="component" value="Unassembled WGS sequence"/>
</dbReference>
<dbReference type="STRING" id="93625.A0A409XCI5"/>
<dbReference type="Pfam" id="PF02230">
    <property type="entry name" value="Abhydrolase_2"/>
    <property type="match status" value="1"/>
</dbReference>
<dbReference type="PANTHER" id="PTHR10655">
    <property type="entry name" value="LYSOPHOSPHOLIPASE-RELATED"/>
    <property type="match status" value="1"/>
</dbReference>
<gene>
    <name evidence="12" type="ORF">CVT25_011226</name>
</gene>
<evidence type="ECO:0000256" key="1">
    <source>
        <dbReference type="ARBA" id="ARBA00006499"/>
    </source>
</evidence>
<evidence type="ECO:0000256" key="7">
    <source>
        <dbReference type="ARBA" id="ARBA00029392"/>
    </source>
</evidence>
<accession>A0A409XCI5</accession>
<evidence type="ECO:0000313" key="13">
    <source>
        <dbReference type="Proteomes" id="UP000283269"/>
    </source>
</evidence>
<organism evidence="12 13">
    <name type="scientific">Psilocybe cyanescens</name>
    <dbReference type="NCBI Taxonomy" id="93625"/>
    <lineage>
        <taxon>Eukaryota</taxon>
        <taxon>Fungi</taxon>
        <taxon>Dikarya</taxon>
        <taxon>Basidiomycota</taxon>
        <taxon>Agaricomycotina</taxon>
        <taxon>Agaricomycetes</taxon>
        <taxon>Agaricomycetidae</taxon>
        <taxon>Agaricales</taxon>
        <taxon>Agaricineae</taxon>
        <taxon>Strophariaceae</taxon>
        <taxon>Psilocybe</taxon>
    </lineage>
</organism>
<evidence type="ECO:0000256" key="8">
    <source>
        <dbReference type="ARBA" id="ARBA00031195"/>
    </source>
</evidence>
<feature type="compositionally biased region" description="Basic and acidic residues" evidence="10">
    <location>
        <begin position="226"/>
        <end position="247"/>
    </location>
</feature>
<evidence type="ECO:0000256" key="4">
    <source>
        <dbReference type="ARBA" id="ARBA00022487"/>
    </source>
</evidence>
<protein>
    <recommendedName>
        <fullName evidence="3">Acyl-protein thioesterase 1</fullName>
        <ecNumber evidence="2">3.1.2.22</ecNumber>
    </recommendedName>
    <alternativeName>
        <fullName evidence="8">Palmitoyl-protein hydrolase</fullName>
    </alternativeName>
</protein>
<dbReference type="EC" id="3.1.2.22" evidence="2"/>
<keyword evidence="5" id="KW-0378">Hydrolase</keyword>